<name>A0A158H1M7_9BURK</name>
<dbReference type="InterPro" id="IPR036390">
    <property type="entry name" value="WH_DNA-bd_sf"/>
</dbReference>
<organism evidence="2 3">
    <name type="scientific">Caballeronia telluris</name>
    <dbReference type="NCBI Taxonomy" id="326475"/>
    <lineage>
        <taxon>Bacteria</taxon>
        <taxon>Pseudomonadati</taxon>
        <taxon>Pseudomonadota</taxon>
        <taxon>Betaproteobacteria</taxon>
        <taxon>Burkholderiales</taxon>
        <taxon>Burkholderiaceae</taxon>
        <taxon>Caballeronia</taxon>
    </lineage>
</organism>
<dbReference type="RefSeq" id="WP_087630098.1">
    <property type="nucleotide sequence ID" value="NZ_FCNZ02000006.1"/>
</dbReference>
<dbReference type="Proteomes" id="UP000054717">
    <property type="component" value="Unassembled WGS sequence"/>
</dbReference>
<dbReference type="InterPro" id="IPR007432">
    <property type="entry name" value="DUF480"/>
</dbReference>
<dbReference type="AlphaFoldDB" id="A0A158H1M7"/>
<dbReference type="HAMAP" id="MF_01584">
    <property type="entry name" value="UPF0502"/>
    <property type="match status" value="1"/>
</dbReference>
<dbReference type="InterPro" id="IPR036388">
    <property type="entry name" value="WH-like_DNA-bd_sf"/>
</dbReference>
<proteinExistence type="inferred from homology"/>
<keyword evidence="3" id="KW-1185">Reference proteome</keyword>
<accession>A0A158H1M7</accession>
<comment type="caution">
    <text evidence="2">The sequence shown here is derived from an EMBL/GenBank/DDBJ whole genome shotgun (WGS) entry which is preliminary data.</text>
</comment>
<protein>
    <submittedName>
        <fullName evidence="2">Uncharacterized protein</fullName>
    </submittedName>
</protein>
<dbReference type="Gene3D" id="1.10.10.10">
    <property type="entry name" value="Winged helix-like DNA-binding domain superfamily/Winged helix DNA-binding domain"/>
    <property type="match status" value="2"/>
</dbReference>
<sequence length="236" mass="25431">MNTTADTSAPRAIRPLTPLEARVVGVLVEKQLTVPDTYPLSLNSLTSGCNQKTARSPVMNASESDVLAAIDGLKRLSLVLEGSSSRVPRFEHNMQRVLRVPSQAVALLTALVLRGPQTPAELRSATTRLHSFADVSSVESFLDELAGGATPYVVKLSRVPGERESRWAHLLCGEPSIDETRERAVSDDAAAPLAEIDALRAEQRYLAAKVERLEALVAKMARELGIDADQDAPSPD</sequence>
<comment type="similarity">
    <text evidence="1">Belongs to the UPF0502 family.</text>
</comment>
<gene>
    <name evidence="2" type="ORF">AWB66_01965</name>
</gene>
<evidence type="ECO:0000256" key="1">
    <source>
        <dbReference type="HAMAP-Rule" id="MF_01584"/>
    </source>
</evidence>
<dbReference type="PANTHER" id="PTHR38768">
    <property type="entry name" value="UPF0502 PROTEIN YCEH"/>
    <property type="match status" value="1"/>
</dbReference>
<dbReference type="Pfam" id="PF04337">
    <property type="entry name" value="DUF480"/>
    <property type="match status" value="1"/>
</dbReference>
<dbReference type="SUPFAM" id="SSF46785">
    <property type="entry name" value="Winged helix' DNA-binding domain"/>
    <property type="match status" value="2"/>
</dbReference>
<dbReference type="EMBL" id="FCNZ02000006">
    <property type="protein sequence ID" value="SAL38248.1"/>
    <property type="molecule type" value="Genomic_DNA"/>
</dbReference>
<dbReference type="STRING" id="326475.AWB66_01965"/>
<evidence type="ECO:0000313" key="3">
    <source>
        <dbReference type="Proteomes" id="UP000054717"/>
    </source>
</evidence>
<evidence type="ECO:0000313" key="2">
    <source>
        <dbReference type="EMBL" id="SAL38248.1"/>
    </source>
</evidence>
<dbReference type="PANTHER" id="PTHR38768:SF1">
    <property type="entry name" value="UPF0502 PROTEIN YCEH"/>
    <property type="match status" value="1"/>
</dbReference>
<reference evidence="2" key="1">
    <citation type="submission" date="2016-01" db="EMBL/GenBank/DDBJ databases">
        <authorList>
            <person name="Peeters Charlotte."/>
        </authorList>
    </citation>
    <scope>NUCLEOTIDE SEQUENCE</scope>
    <source>
        <strain evidence="2">LMG 22936</strain>
    </source>
</reference>